<dbReference type="Proteomes" id="UP001549320">
    <property type="component" value="Unassembled WGS sequence"/>
</dbReference>
<feature type="region of interest" description="Disordered" evidence="1">
    <location>
        <begin position="21"/>
        <end position="67"/>
    </location>
</feature>
<evidence type="ECO:0000313" key="3">
    <source>
        <dbReference type="EMBL" id="MET4577323.1"/>
    </source>
</evidence>
<accession>A0ABV2Q8X0</accession>
<evidence type="ECO:0000256" key="1">
    <source>
        <dbReference type="SAM" id="MobiDB-lite"/>
    </source>
</evidence>
<dbReference type="RefSeq" id="WP_354443590.1">
    <property type="nucleotide sequence ID" value="NZ_JBEPSH010000004.1"/>
</dbReference>
<keyword evidence="2" id="KW-0732">Signal</keyword>
<feature type="compositionally biased region" description="Basic and acidic residues" evidence="1">
    <location>
        <begin position="46"/>
        <end position="67"/>
    </location>
</feature>
<dbReference type="EMBL" id="JBEPSH010000004">
    <property type="protein sequence ID" value="MET4577323.1"/>
    <property type="molecule type" value="Genomic_DNA"/>
</dbReference>
<feature type="region of interest" description="Disordered" evidence="1">
    <location>
        <begin position="94"/>
        <end position="114"/>
    </location>
</feature>
<feature type="signal peptide" evidence="2">
    <location>
        <begin position="1"/>
        <end position="24"/>
    </location>
</feature>
<protein>
    <submittedName>
        <fullName evidence="3">Protein CpxP</fullName>
    </submittedName>
</protein>
<feature type="compositionally biased region" description="Basic and acidic residues" evidence="1">
    <location>
        <begin position="99"/>
        <end position="114"/>
    </location>
</feature>
<dbReference type="Gene3D" id="1.20.120.1490">
    <property type="match status" value="1"/>
</dbReference>
<gene>
    <name evidence="3" type="ORF">ABIE13_002434</name>
</gene>
<proteinExistence type="predicted"/>
<dbReference type="InterPro" id="IPR012899">
    <property type="entry name" value="LTXXQ"/>
</dbReference>
<dbReference type="Pfam" id="PF07813">
    <property type="entry name" value="LTXXQ"/>
    <property type="match status" value="1"/>
</dbReference>
<feature type="compositionally biased region" description="Basic residues" evidence="1">
    <location>
        <begin position="162"/>
        <end position="178"/>
    </location>
</feature>
<keyword evidence="4" id="KW-1185">Reference proteome</keyword>
<name>A0ABV2Q8X0_9BURK</name>
<feature type="region of interest" description="Disordered" evidence="1">
    <location>
        <begin position="144"/>
        <end position="185"/>
    </location>
</feature>
<organism evidence="3 4">
    <name type="scientific">Ottowia thiooxydans</name>
    <dbReference type="NCBI Taxonomy" id="219182"/>
    <lineage>
        <taxon>Bacteria</taxon>
        <taxon>Pseudomonadati</taxon>
        <taxon>Pseudomonadota</taxon>
        <taxon>Betaproteobacteria</taxon>
        <taxon>Burkholderiales</taxon>
        <taxon>Comamonadaceae</taxon>
        <taxon>Ottowia</taxon>
    </lineage>
</organism>
<sequence>MTHHPKRLFLAGLLATTLGSAVLAQTPPPPPNSMPAAGESSARPAAGDRRAHKNPELRAKRMAEHHAKRMNELKAKLKLTPAQEGAWTTYAAAMQPPARDGKQRPDRAAFEKLTTPERIDRMQAMQTERQAAMRQRGESIKVFYGQLTPEQQKTFDTESLRHERHGRHGPHGGPHHHGGPAPDRR</sequence>
<evidence type="ECO:0000313" key="4">
    <source>
        <dbReference type="Proteomes" id="UP001549320"/>
    </source>
</evidence>
<comment type="caution">
    <text evidence="3">The sequence shown here is derived from an EMBL/GenBank/DDBJ whole genome shotgun (WGS) entry which is preliminary data.</text>
</comment>
<reference evidence="3 4" key="1">
    <citation type="submission" date="2024-06" db="EMBL/GenBank/DDBJ databases">
        <title>Sorghum-associated microbial communities from plants grown in Nebraska, USA.</title>
        <authorList>
            <person name="Schachtman D."/>
        </authorList>
    </citation>
    <scope>NUCLEOTIDE SEQUENCE [LARGE SCALE GENOMIC DNA]</scope>
    <source>
        <strain evidence="3 4">2709</strain>
    </source>
</reference>
<feature type="chain" id="PRO_5045414563" evidence="2">
    <location>
        <begin position="25"/>
        <end position="185"/>
    </location>
</feature>
<evidence type="ECO:0000256" key="2">
    <source>
        <dbReference type="SAM" id="SignalP"/>
    </source>
</evidence>